<feature type="non-terminal residue" evidence="1">
    <location>
        <position position="1"/>
    </location>
</feature>
<comment type="caution">
    <text evidence="1">The sequence shown here is derived from an EMBL/GenBank/DDBJ whole genome shotgun (WGS) entry which is preliminary data.</text>
</comment>
<sequence length="53" mass="5861">VLLMRCRIHQTKRDSVLEDTEEWKGKGVPECPGGIMHSGIRHSDTAGHCCLDG</sequence>
<dbReference type="Proteomes" id="UP001479290">
    <property type="component" value="Unassembled WGS sequence"/>
</dbReference>
<accession>A0AAW1ZQS6</accession>
<dbReference type="EMBL" id="JAWDJR010000014">
    <property type="protein sequence ID" value="KAK9963208.1"/>
    <property type="molecule type" value="Genomic_DNA"/>
</dbReference>
<evidence type="ECO:0000313" key="1">
    <source>
        <dbReference type="EMBL" id="KAK9963208.1"/>
    </source>
</evidence>
<evidence type="ECO:0000313" key="2">
    <source>
        <dbReference type="Proteomes" id="UP001479290"/>
    </source>
</evidence>
<name>A0AAW1ZQS6_CULAL</name>
<gene>
    <name evidence="1" type="ORF">ABG768_006418</name>
</gene>
<dbReference type="AlphaFoldDB" id="A0AAW1ZQS6"/>
<protein>
    <submittedName>
        <fullName evidence="1">Uncharacterized protein</fullName>
    </submittedName>
</protein>
<keyword evidence="2" id="KW-1185">Reference proteome</keyword>
<feature type="non-terminal residue" evidence="1">
    <location>
        <position position="53"/>
    </location>
</feature>
<reference evidence="1 2" key="1">
    <citation type="submission" date="2024-05" db="EMBL/GenBank/DDBJ databases">
        <title>A high-quality chromosomal-level genome assembly of Topmouth culter (Culter alburnus).</title>
        <authorList>
            <person name="Zhao H."/>
        </authorList>
    </citation>
    <scope>NUCLEOTIDE SEQUENCE [LARGE SCALE GENOMIC DNA]</scope>
    <source>
        <strain evidence="1">CATC2023</strain>
        <tissue evidence="1">Muscle</tissue>
    </source>
</reference>
<organism evidence="1 2">
    <name type="scientific">Culter alburnus</name>
    <name type="common">Topmouth culter</name>
    <dbReference type="NCBI Taxonomy" id="194366"/>
    <lineage>
        <taxon>Eukaryota</taxon>
        <taxon>Metazoa</taxon>
        <taxon>Chordata</taxon>
        <taxon>Craniata</taxon>
        <taxon>Vertebrata</taxon>
        <taxon>Euteleostomi</taxon>
        <taxon>Actinopterygii</taxon>
        <taxon>Neopterygii</taxon>
        <taxon>Teleostei</taxon>
        <taxon>Ostariophysi</taxon>
        <taxon>Cypriniformes</taxon>
        <taxon>Xenocyprididae</taxon>
        <taxon>Xenocypridinae</taxon>
        <taxon>Culter</taxon>
    </lineage>
</organism>
<proteinExistence type="predicted"/>